<proteinExistence type="predicted"/>
<reference evidence="2 3" key="1">
    <citation type="submission" date="2015-09" db="EMBL/GenBank/DDBJ databases">
        <authorList>
            <person name="Xu Y."/>
            <person name="Nagy A."/>
            <person name="Liu N.T."/>
            <person name="Nou X."/>
        </authorList>
    </citation>
    <scope>NUCLEOTIDE SEQUENCE [LARGE SCALE GENOMIC DNA]</scope>
    <source>
        <strain evidence="2 3">FC1138</strain>
    </source>
</reference>
<accession>A0AAC9BDR2</accession>
<protein>
    <submittedName>
        <fullName evidence="2">Uncharacterized protein</fullName>
    </submittedName>
</protein>
<name>A0AAC9BDR2_9RALS</name>
<evidence type="ECO:0000256" key="1">
    <source>
        <dbReference type="SAM" id="MobiDB-lite"/>
    </source>
</evidence>
<feature type="region of interest" description="Disordered" evidence="1">
    <location>
        <begin position="19"/>
        <end position="38"/>
    </location>
</feature>
<evidence type="ECO:0000313" key="2">
    <source>
        <dbReference type="EMBL" id="ANH71865.1"/>
    </source>
</evidence>
<dbReference type="EMBL" id="CP012605">
    <property type="protein sequence ID" value="ANH71865.1"/>
    <property type="molecule type" value="Genomic_DNA"/>
</dbReference>
<sequence>MSIGPDFYLPEHLSQSEALSGGKIAPAFHSKPRSPMSA</sequence>
<organism evidence="2 3">
    <name type="scientific">Ralstonia insidiosa</name>
    <dbReference type="NCBI Taxonomy" id="190721"/>
    <lineage>
        <taxon>Bacteria</taxon>
        <taxon>Pseudomonadati</taxon>
        <taxon>Pseudomonadota</taxon>
        <taxon>Betaproteobacteria</taxon>
        <taxon>Burkholderiales</taxon>
        <taxon>Burkholderiaceae</taxon>
        <taxon>Ralstonia</taxon>
    </lineage>
</organism>
<gene>
    <name evidence="2" type="ORF">ACS15_3237</name>
</gene>
<dbReference type="AlphaFoldDB" id="A0AAC9BDR2"/>
<dbReference type="KEGG" id="rin:ACS15_3237"/>
<evidence type="ECO:0000313" key="3">
    <source>
        <dbReference type="Proteomes" id="UP000077927"/>
    </source>
</evidence>
<dbReference type="Proteomes" id="UP000077927">
    <property type="component" value="Chromosome 1"/>
</dbReference>